<keyword evidence="3" id="KW-0472">Membrane</keyword>
<dbReference type="RefSeq" id="WP_377732623.1">
    <property type="nucleotide sequence ID" value="NZ_JBHSRI010000002.1"/>
</dbReference>
<keyword evidence="3" id="KW-1133">Transmembrane helix</keyword>
<comment type="similarity">
    <text evidence="1">Belongs to the LytR/CpsA/Psr (LCP) family.</text>
</comment>
<dbReference type="Gene3D" id="3.40.630.190">
    <property type="entry name" value="LCP protein"/>
    <property type="match status" value="1"/>
</dbReference>
<evidence type="ECO:0000313" key="5">
    <source>
        <dbReference type="EMBL" id="MFC6038014.1"/>
    </source>
</evidence>
<comment type="caution">
    <text evidence="5">The sequence shown here is derived from an EMBL/GenBank/DDBJ whole genome shotgun (WGS) entry which is preliminary data.</text>
</comment>
<dbReference type="PANTHER" id="PTHR33392:SF3">
    <property type="entry name" value="POLYISOPRENYL-TEICHOIC ACID--PEPTIDOGLYCAN TEICHOIC ACID TRANSFERASE TAGT"/>
    <property type="match status" value="1"/>
</dbReference>
<gene>
    <name evidence="5" type="ORF">ACFPYN_00975</name>
</gene>
<feature type="domain" description="Cell envelope-related transcriptional attenuator" evidence="4">
    <location>
        <begin position="97"/>
        <end position="244"/>
    </location>
</feature>
<evidence type="ECO:0000256" key="1">
    <source>
        <dbReference type="ARBA" id="ARBA00006068"/>
    </source>
</evidence>
<dbReference type="EMBL" id="JBHSRI010000002">
    <property type="protein sequence ID" value="MFC6038014.1"/>
    <property type="molecule type" value="Genomic_DNA"/>
</dbReference>
<evidence type="ECO:0000313" key="6">
    <source>
        <dbReference type="Proteomes" id="UP001596170"/>
    </source>
</evidence>
<dbReference type="PANTHER" id="PTHR33392">
    <property type="entry name" value="POLYISOPRENYL-TEICHOIC ACID--PEPTIDOGLYCAN TEICHOIC ACID TRANSFERASE TAGU"/>
    <property type="match status" value="1"/>
</dbReference>
<keyword evidence="3" id="KW-0812">Transmembrane</keyword>
<evidence type="ECO:0000259" key="4">
    <source>
        <dbReference type="Pfam" id="PF03816"/>
    </source>
</evidence>
<dbReference type="InterPro" id="IPR050922">
    <property type="entry name" value="LytR/CpsA/Psr_CW_biosynth"/>
</dbReference>
<feature type="compositionally biased region" description="Basic and acidic residues" evidence="2">
    <location>
        <begin position="342"/>
        <end position="356"/>
    </location>
</feature>
<dbReference type="NCBIfam" id="TIGR00350">
    <property type="entry name" value="lytR_cpsA_psr"/>
    <property type="match status" value="1"/>
</dbReference>
<evidence type="ECO:0000256" key="3">
    <source>
        <dbReference type="SAM" id="Phobius"/>
    </source>
</evidence>
<feature type="region of interest" description="Disordered" evidence="2">
    <location>
        <begin position="326"/>
        <end position="356"/>
    </location>
</feature>
<dbReference type="InterPro" id="IPR004474">
    <property type="entry name" value="LytR_CpsA_psr"/>
</dbReference>
<protein>
    <submittedName>
        <fullName evidence="5">LCP family protein</fullName>
    </submittedName>
</protein>
<proteinExistence type="inferred from homology"/>
<organism evidence="5 6">
    <name type="scientific">Paenisporosarcina macmurdoensis</name>
    <dbReference type="NCBI Taxonomy" id="212659"/>
    <lineage>
        <taxon>Bacteria</taxon>
        <taxon>Bacillati</taxon>
        <taxon>Bacillota</taxon>
        <taxon>Bacilli</taxon>
        <taxon>Bacillales</taxon>
        <taxon>Caryophanaceae</taxon>
        <taxon>Paenisporosarcina</taxon>
    </lineage>
</organism>
<name>A0ABW1L2F6_9BACL</name>
<feature type="transmembrane region" description="Helical" evidence="3">
    <location>
        <begin position="20"/>
        <end position="42"/>
    </location>
</feature>
<reference evidence="6" key="1">
    <citation type="journal article" date="2019" name="Int. J. Syst. Evol. Microbiol.">
        <title>The Global Catalogue of Microorganisms (GCM) 10K type strain sequencing project: providing services to taxonomists for standard genome sequencing and annotation.</title>
        <authorList>
            <consortium name="The Broad Institute Genomics Platform"/>
            <consortium name="The Broad Institute Genome Sequencing Center for Infectious Disease"/>
            <person name="Wu L."/>
            <person name="Ma J."/>
        </authorList>
    </citation>
    <scope>NUCLEOTIDE SEQUENCE [LARGE SCALE GENOMIC DNA]</scope>
    <source>
        <strain evidence="6">CCUG 54527</strain>
    </source>
</reference>
<sequence>MNRKQFKTTKHGGSKKSLILKISAMVIASVLITGTAYGIYLVKKAETAADNSYEAIQDREGSVLREEAVKPLEDNVSILFIGVDDSEARDQSESNTRSDALILATLNNKDKTVKLVSIPRDSYVYIPEVGYEDKITHALSSGGAKTTIETVEELLDVPVDYYVKMNFNAFIDVVDALDGIYADVPYDHLEKDENDVYSIQLEEGYQKLDGRTALALARTRKLDNDIERGKRQQEILASIMKRASSASSFTKYGDVIDAVGENMKTDMTFDEMKSFFAYIKDGAPKVDTLTLDGYDDMTTGTYFWMLDEESLDETKDILQSHLGITPDAASFSDSGADNDATELAKENDPNHTHDNE</sequence>
<dbReference type="Pfam" id="PF03816">
    <property type="entry name" value="LytR_cpsA_psr"/>
    <property type="match status" value="1"/>
</dbReference>
<keyword evidence="6" id="KW-1185">Reference proteome</keyword>
<accession>A0ABW1L2F6</accession>
<evidence type="ECO:0000256" key="2">
    <source>
        <dbReference type="SAM" id="MobiDB-lite"/>
    </source>
</evidence>
<dbReference type="Proteomes" id="UP001596170">
    <property type="component" value="Unassembled WGS sequence"/>
</dbReference>